<dbReference type="PROSITE" id="PS51274">
    <property type="entry name" value="GATASE_COBBQ"/>
    <property type="match status" value="1"/>
</dbReference>
<dbReference type="Pfam" id="PF01656">
    <property type="entry name" value="CbiA"/>
    <property type="match status" value="1"/>
</dbReference>
<dbReference type="Gene3D" id="3.40.50.300">
    <property type="entry name" value="P-loop containing nucleotide triphosphate hydrolases"/>
    <property type="match status" value="2"/>
</dbReference>
<reference evidence="11" key="1">
    <citation type="submission" date="2017-04" db="EMBL/GenBank/DDBJ databases">
        <title>Function of individual gut microbiota members based on whole genome sequencing of pure cultures obtained from chicken caecum.</title>
        <authorList>
            <person name="Medvecky M."/>
            <person name="Cejkova D."/>
            <person name="Polansky O."/>
            <person name="Karasova D."/>
            <person name="Kubasova T."/>
            <person name="Cizek A."/>
            <person name="Rychlik I."/>
        </authorList>
    </citation>
    <scope>NUCLEOTIDE SEQUENCE [LARGE SCALE GENOMIC DNA]</scope>
    <source>
        <strain evidence="11">An180</strain>
    </source>
</reference>
<dbReference type="UniPathway" id="UPA00148">
    <property type="reaction ID" value="UER00231"/>
</dbReference>
<dbReference type="SUPFAM" id="SSF52540">
    <property type="entry name" value="P-loop containing nucleoside triphosphate hydrolases"/>
    <property type="match status" value="1"/>
</dbReference>
<evidence type="ECO:0000313" key="10">
    <source>
        <dbReference type="EMBL" id="OUP53685.1"/>
    </source>
</evidence>
<evidence type="ECO:0000256" key="2">
    <source>
        <dbReference type="ARBA" id="ARBA00022598"/>
    </source>
</evidence>
<proteinExistence type="inferred from homology"/>
<dbReference type="CDD" id="cd05388">
    <property type="entry name" value="CobB_N"/>
    <property type="match status" value="1"/>
</dbReference>
<evidence type="ECO:0000256" key="6">
    <source>
        <dbReference type="ARBA" id="ARBA00022962"/>
    </source>
</evidence>
<dbReference type="InterPro" id="IPR029062">
    <property type="entry name" value="Class_I_gatase-like"/>
</dbReference>
<evidence type="ECO:0000256" key="7">
    <source>
        <dbReference type="HAMAP-Rule" id="MF_00027"/>
    </source>
</evidence>
<comment type="catalytic activity">
    <reaction evidence="7">
        <text>cob(II)yrinate + 2 L-glutamine + 2 ATP + 2 H2O = cob(II)yrinate a,c diamide + 2 L-glutamate + 2 ADP + 2 phosphate + 2 H(+)</text>
        <dbReference type="Rhea" id="RHEA:26289"/>
        <dbReference type="ChEBI" id="CHEBI:15377"/>
        <dbReference type="ChEBI" id="CHEBI:15378"/>
        <dbReference type="ChEBI" id="CHEBI:29985"/>
        <dbReference type="ChEBI" id="CHEBI:30616"/>
        <dbReference type="ChEBI" id="CHEBI:43474"/>
        <dbReference type="ChEBI" id="CHEBI:58359"/>
        <dbReference type="ChEBI" id="CHEBI:58537"/>
        <dbReference type="ChEBI" id="CHEBI:58894"/>
        <dbReference type="ChEBI" id="CHEBI:456216"/>
        <dbReference type="EC" id="6.3.5.11"/>
    </reaction>
</comment>
<dbReference type="InterPro" id="IPR027417">
    <property type="entry name" value="P-loop_NTPase"/>
</dbReference>
<comment type="pathway">
    <text evidence="7">Cofactor biosynthesis; adenosylcobalamin biosynthesis; cob(II)yrinate a,c-diamide from sirohydrochlorin (anaerobic route): step 10/10.</text>
</comment>
<name>A0A1Y4LAD7_9FIRM</name>
<evidence type="ECO:0000256" key="3">
    <source>
        <dbReference type="ARBA" id="ARBA00022741"/>
    </source>
</evidence>
<keyword evidence="6 7" id="KW-0315">Glutamine amidotransferase</keyword>
<dbReference type="InterPro" id="IPR004484">
    <property type="entry name" value="CbiA/CobB_synth"/>
</dbReference>
<evidence type="ECO:0000256" key="5">
    <source>
        <dbReference type="ARBA" id="ARBA00022842"/>
    </source>
</evidence>
<dbReference type="HAMAP" id="MF_00027">
    <property type="entry name" value="CobB_CbiA"/>
    <property type="match status" value="1"/>
</dbReference>
<dbReference type="PANTHER" id="PTHR43873">
    <property type="entry name" value="COBYRINATE A,C-DIAMIDE SYNTHASE"/>
    <property type="match status" value="1"/>
</dbReference>
<protein>
    <recommendedName>
        <fullName evidence="7">Cobyrinate a,c-diamide synthase</fullName>
        <ecNumber evidence="7">6.3.5.11</ecNumber>
    </recommendedName>
    <alternativeName>
        <fullName evidence="7">Cobyrinic acid a,c-diamide synthetase</fullName>
    </alternativeName>
</protein>
<dbReference type="EC" id="6.3.5.11" evidence="7"/>
<evidence type="ECO:0000313" key="11">
    <source>
        <dbReference type="Proteomes" id="UP000195897"/>
    </source>
</evidence>
<keyword evidence="5 7" id="KW-0460">Magnesium</keyword>
<evidence type="ECO:0000259" key="8">
    <source>
        <dbReference type="Pfam" id="PF01656"/>
    </source>
</evidence>
<dbReference type="AlphaFoldDB" id="A0A1Y4LAD7"/>
<dbReference type="GO" id="GO:0042242">
    <property type="term" value="F:cobyrinic acid a,c-diamide synthase activity"/>
    <property type="evidence" value="ECO:0007669"/>
    <property type="project" value="UniProtKB-UniRule"/>
</dbReference>
<keyword evidence="3 7" id="KW-0547">Nucleotide-binding</keyword>
<feature type="active site" description="Nucleophile" evidence="7">
    <location>
        <position position="331"/>
    </location>
</feature>
<dbReference type="Pfam" id="PF07685">
    <property type="entry name" value="GATase_3"/>
    <property type="match status" value="1"/>
</dbReference>
<sequence>MTGSQPRLLIGGTGSGCGKTTVSSAILRALQRRGVSLCAFKCGPDYIDPMFHRAALGLPSYNLDLFFLSEFQIRALAAQHLQNQTVGIMEGVMGFYDGVSGTTDQASAAHLARATQTPAILTVRPKGQSLSLAAMVQGFLRFAPNTIQGVILNDVSKGMYPFYRSILEQAGVKVYGFLPPVPESEIPDRHLGLVTAAEIGDIQTKLDRLADAAEECLDLDGLLELAHTAPPLTDQFSPITPIAQTPIRIGVAQDRAFCFYYQDNLDMLTALGAELVPFSPLEDTSLPEAIDGLYIGGGYPELYAPRLAANRQLRAELKEKIGQGLPTIAECGGFMYLGEEICCETGVFPMVGALPGRAELTARLQNFGYTALTAKKDCLLCKQGQVLPAHEFHYSKSEFSGCDFTAKKPNGKQWDCVFASHTLYAGYPHLYFRAIPASIRQFLEICIEMRAK</sequence>
<dbReference type="NCBIfam" id="NF002204">
    <property type="entry name" value="PRK01077.1"/>
    <property type="match status" value="1"/>
</dbReference>
<evidence type="ECO:0000256" key="4">
    <source>
        <dbReference type="ARBA" id="ARBA00022840"/>
    </source>
</evidence>
<dbReference type="EMBL" id="NFKK01000003">
    <property type="protein sequence ID" value="OUP53685.1"/>
    <property type="molecule type" value="Genomic_DNA"/>
</dbReference>
<dbReference type="NCBIfam" id="TIGR00379">
    <property type="entry name" value="cobB"/>
    <property type="match status" value="1"/>
</dbReference>
<evidence type="ECO:0000256" key="1">
    <source>
        <dbReference type="ARBA" id="ARBA00001946"/>
    </source>
</evidence>
<dbReference type="RefSeq" id="WP_087370921.1">
    <property type="nucleotide sequence ID" value="NZ_NFKK01000003.1"/>
</dbReference>
<dbReference type="Proteomes" id="UP000195897">
    <property type="component" value="Unassembled WGS sequence"/>
</dbReference>
<feature type="domain" description="CobQ/CobB/MinD/ParA nucleotide binding" evidence="8">
    <location>
        <begin position="9"/>
        <end position="191"/>
    </location>
</feature>
<gene>
    <name evidence="7" type="primary">cbiA</name>
    <name evidence="10" type="ORF">B5F17_03625</name>
</gene>
<comment type="caution">
    <text evidence="10">The sequence shown here is derived from an EMBL/GenBank/DDBJ whole genome shotgun (WGS) entry which is preliminary data.</text>
</comment>
<comment type="domain">
    <text evidence="7">Comprises of two domains. The C-terminal domain contains the binding site for glutamine and catalyzes the hydrolysis of this substrate to glutamate and ammonia. The N-terminal domain is anticipated to bind ATP and cobyrinate and catalyzes the ultimate synthesis of the diamide product. The ammonia produced via the glutaminase domain is probably translocated to the adjacent domain via a molecular tunnel, where it reacts with an activated intermediate.</text>
</comment>
<organism evidence="10 11">
    <name type="scientific">Butyricicoccus pullicaecorum</name>
    <dbReference type="NCBI Taxonomy" id="501571"/>
    <lineage>
        <taxon>Bacteria</taxon>
        <taxon>Bacillati</taxon>
        <taxon>Bacillota</taxon>
        <taxon>Clostridia</taxon>
        <taxon>Eubacteriales</taxon>
        <taxon>Butyricicoccaceae</taxon>
        <taxon>Butyricicoccus</taxon>
    </lineage>
</organism>
<comment type="miscellaneous">
    <text evidence="7">The a and c carboxylates of cobyrinate are activated for nucleophilic attack via formation of a phosphorylated intermediate by ATP. CbiA catalyzes first the amidation of the c-carboxylate, and then that of the a-carboxylate.</text>
</comment>
<dbReference type="Gene3D" id="3.40.50.880">
    <property type="match status" value="1"/>
</dbReference>
<dbReference type="GO" id="GO:0005524">
    <property type="term" value="F:ATP binding"/>
    <property type="evidence" value="ECO:0007669"/>
    <property type="project" value="UniProtKB-UniRule"/>
</dbReference>
<feature type="domain" description="CobB/CobQ-like glutamine amidotransferase" evidence="9">
    <location>
        <begin position="248"/>
        <end position="433"/>
    </location>
</feature>
<accession>A0A1Y4LAD7</accession>
<dbReference type="PANTHER" id="PTHR43873:SF1">
    <property type="entry name" value="COBYRINATE A,C-DIAMIDE SYNTHASE"/>
    <property type="match status" value="1"/>
</dbReference>
<comment type="function">
    <text evidence="7">Catalyzes the ATP-dependent amidation of the two carboxylate groups at positions a and c of cobyrinate, using either L-glutamine or ammonia as the nitrogen source.</text>
</comment>
<dbReference type="InterPro" id="IPR002586">
    <property type="entry name" value="CobQ/CobB/MinD/ParA_Nub-bd_dom"/>
</dbReference>
<comment type="similarity">
    <text evidence="7">Belongs to the CobB/CbiA family.</text>
</comment>
<evidence type="ECO:0000259" key="9">
    <source>
        <dbReference type="Pfam" id="PF07685"/>
    </source>
</evidence>
<dbReference type="CDD" id="cd03130">
    <property type="entry name" value="GATase1_CobB"/>
    <property type="match status" value="1"/>
</dbReference>
<feature type="site" description="Increases nucleophilicity of active site Cys" evidence="7">
    <location>
        <position position="429"/>
    </location>
</feature>
<keyword evidence="2 7" id="KW-0436">Ligase</keyword>
<dbReference type="SUPFAM" id="SSF52317">
    <property type="entry name" value="Class I glutamine amidotransferase-like"/>
    <property type="match status" value="1"/>
</dbReference>
<keyword evidence="4 7" id="KW-0067">ATP-binding</keyword>
<comment type="cofactor">
    <cofactor evidence="1 7">
        <name>Mg(2+)</name>
        <dbReference type="ChEBI" id="CHEBI:18420"/>
    </cofactor>
</comment>
<keyword evidence="7" id="KW-0169">Cobalamin biosynthesis</keyword>
<dbReference type="GO" id="GO:0009236">
    <property type="term" value="P:cobalamin biosynthetic process"/>
    <property type="evidence" value="ECO:0007669"/>
    <property type="project" value="UniProtKB-UniRule"/>
</dbReference>
<dbReference type="InterPro" id="IPR011698">
    <property type="entry name" value="GATase_3"/>
</dbReference>